<reference evidence="3 4" key="1">
    <citation type="submission" date="2016-10" db="EMBL/GenBank/DDBJ databases">
        <title>Genome sequence of the ascomycete fungus Penicillium subrubescens.</title>
        <authorList>
            <person name="De Vries R.P."/>
            <person name="Peng M."/>
            <person name="Dilokpimol A."/>
            <person name="Hilden K."/>
            <person name="Makela M.R."/>
            <person name="Grigoriev I."/>
            <person name="Riley R."/>
            <person name="Granchi Z."/>
        </authorList>
    </citation>
    <scope>NUCLEOTIDE SEQUENCE [LARGE SCALE GENOMIC DNA]</scope>
    <source>
        <strain evidence="3 4">CBS 132785</strain>
    </source>
</reference>
<dbReference type="Pfam" id="PF10544">
    <property type="entry name" value="T5orf172"/>
    <property type="match status" value="1"/>
</dbReference>
<dbReference type="Proteomes" id="UP000186955">
    <property type="component" value="Unassembled WGS sequence"/>
</dbReference>
<gene>
    <name evidence="3" type="ORF">PENSUB_11586</name>
</gene>
<proteinExistence type="predicted"/>
<dbReference type="STRING" id="1316194.A0A1Q5T238"/>
<feature type="region of interest" description="Disordered" evidence="1">
    <location>
        <begin position="282"/>
        <end position="364"/>
    </location>
</feature>
<organism evidence="3 4">
    <name type="scientific">Penicillium subrubescens</name>
    <dbReference type="NCBI Taxonomy" id="1316194"/>
    <lineage>
        <taxon>Eukaryota</taxon>
        <taxon>Fungi</taxon>
        <taxon>Dikarya</taxon>
        <taxon>Ascomycota</taxon>
        <taxon>Pezizomycotina</taxon>
        <taxon>Eurotiomycetes</taxon>
        <taxon>Eurotiomycetidae</taxon>
        <taxon>Eurotiales</taxon>
        <taxon>Aspergillaceae</taxon>
        <taxon>Penicillium</taxon>
    </lineage>
</organism>
<sequence>MFIKTYIHVKVFEDLAAIHLCSRHEKHKSQATEQWLDEFNTERASIISRLEDYYNMESDDLYTEDEIEEDDETEESILVYDSRVLQYDSGQKEPDEEPDALEEKVDASIGSSQSSPLPGVIRRAWTIQDDEVSKDVTWLLEQPVQGNSKIPGWVYIISPPNLPGILKVGYAKTPPYLNRFGDHKKCHGEYKVIATKLIPYAYRVEQLLLAEFQNNHYTLKDGCHNCKASHRELLNIDEKSLLRSLKKWIDFVESYPYSKTGTLKPNAKKRLPLPALNSYLGYKGRRPRFSPSPSSGKKGGRQISDSPITPPPRPSFKAATPTTKSVNVDEVELDPDDLCSAMEELQVTPSKDGKRAKGVISGRK</sequence>
<evidence type="ECO:0000313" key="3">
    <source>
        <dbReference type="EMBL" id="OKO94319.1"/>
    </source>
</evidence>
<dbReference type="AlphaFoldDB" id="A0A1Q5T238"/>
<keyword evidence="4" id="KW-1185">Reference proteome</keyword>
<evidence type="ECO:0000313" key="4">
    <source>
        <dbReference type="Proteomes" id="UP000186955"/>
    </source>
</evidence>
<feature type="compositionally biased region" description="Basic residues" evidence="1">
    <location>
        <begin position="354"/>
        <end position="364"/>
    </location>
</feature>
<dbReference type="InterPro" id="IPR018306">
    <property type="entry name" value="Phage_T5_Orf172_DNA-bd"/>
</dbReference>
<dbReference type="EMBL" id="MNBE01000719">
    <property type="protein sequence ID" value="OKO94319.1"/>
    <property type="molecule type" value="Genomic_DNA"/>
</dbReference>
<evidence type="ECO:0000259" key="2">
    <source>
        <dbReference type="Pfam" id="PF10544"/>
    </source>
</evidence>
<evidence type="ECO:0000256" key="1">
    <source>
        <dbReference type="SAM" id="MobiDB-lite"/>
    </source>
</evidence>
<protein>
    <recommendedName>
        <fullName evidence="2">Bacteriophage T5 Orf172 DNA-binding domain-containing protein</fullName>
    </recommendedName>
</protein>
<accession>A0A1Q5T238</accession>
<feature type="domain" description="Bacteriophage T5 Orf172 DNA-binding" evidence="2">
    <location>
        <begin position="152"/>
        <end position="248"/>
    </location>
</feature>
<feature type="region of interest" description="Disordered" evidence="1">
    <location>
        <begin position="88"/>
        <end position="115"/>
    </location>
</feature>
<comment type="caution">
    <text evidence="3">The sequence shown here is derived from an EMBL/GenBank/DDBJ whole genome shotgun (WGS) entry which is preliminary data.</text>
</comment>
<name>A0A1Q5T238_9EURO</name>